<comment type="caution">
    <text evidence="1">The sequence shown here is derived from an EMBL/GenBank/DDBJ whole genome shotgun (WGS) entry which is preliminary data.</text>
</comment>
<keyword evidence="2" id="KW-1185">Reference proteome</keyword>
<dbReference type="Gene3D" id="3.30.1870.10">
    <property type="entry name" value="EreA-like, domain 2"/>
    <property type="match status" value="1"/>
</dbReference>
<dbReference type="PANTHER" id="PTHR31299:SF0">
    <property type="entry name" value="ESTERASE, PUTATIVE (AFU_ORTHOLOGUE AFUA_1G05850)-RELATED"/>
    <property type="match status" value="1"/>
</dbReference>
<proteinExistence type="predicted"/>
<dbReference type="RefSeq" id="WP_184870479.1">
    <property type="nucleotide sequence ID" value="NZ_BAAAWY010000021.1"/>
</dbReference>
<reference evidence="1 2" key="1">
    <citation type="submission" date="2020-08" db="EMBL/GenBank/DDBJ databases">
        <title>Sequencing the genomes of 1000 actinobacteria strains.</title>
        <authorList>
            <person name="Klenk H.-P."/>
        </authorList>
    </citation>
    <scope>NUCLEOTIDE SEQUENCE [LARGE SCALE GENOMIC DNA]</scope>
    <source>
        <strain evidence="1 2">DSM 43851</strain>
    </source>
</reference>
<dbReference type="InterPro" id="IPR052036">
    <property type="entry name" value="Hydrolase/PRTase-associated"/>
</dbReference>
<gene>
    <name evidence="1" type="ORF">BJ998_009257</name>
</gene>
<sequence length="417" mass="45301">MPHVLRTLDPGDEDFSDLEPLREIIGDARVVAIGESTHRVHEFYQLRHRLTRFLVRELGFGAFVMESGFPEGLAVNDWVLGGSGDLDSLLHDGITYRFGRCAEMRDHLSWMRSHGGVRFYGMDIPGSSGSTVPAIEACLPLLDEVDPAYAHVVRSTLLPLFSYLPTDRSGRAWVAPALQAYMALEPAVRYELTARIAAFSARLHAMRVAYSSASRMDSSPTRSSHIDAALHCATLARHMDAFLAAMPEGATRTYPGANIRDAAMAETIEWILRRESRIIVTAANGHIQRSPLWVPPIINDPLTTLGQHLSASLGPSLVVIGTAFGGGVLQLHRPLLDGPPGHTELFTQSVGPFSPSTLDGALSSFGLPLHLTDLRSTPVPATHVMNGPQPQPLDPSAAFDAVVYIDSVTPWHAFPTA</sequence>
<dbReference type="GO" id="GO:0016787">
    <property type="term" value="F:hydrolase activity"/>
    <property type="evidence" value="ECO:0007669"/>
    <property type="project" value="UniProtKB-KW"/>
</dbReference>
<dbReference type="SUPFAM" id="SSF159501">
    <property type="entry name" value="EreA/ChaN-like"/>
    <property type="match status" value="1"/>
</dbReference>
<name>A0A7W9NN32_9PSEU</name>
<organism evidence="1 2">
    <name type="scientific">Kutzneria kofuensis</name>
    <dbReference type="NCBI Taxonomy" id="103725"/>
    <lineage>
        <taxon>Bacteria</taxon>
        <taxon>Bacillati</taxon>
        <taxon>Actinomycetota</taxon>
        <taxon>Actinomycetes</taxon>
        <taxon>Pseudonocardiales</taxon>
        <taxon>Pseudonocardiaceae</taxon>
        <taxon>Kutzneria</taxon>
    </lineage>
</organism>
<evidence type="ECO:0000313" key="1">
    <source>
        <dbReference type="EMBL" id="MBB5897998.1"/>
    </source>
</evidence>
<dbReference type="AlphaFoldDB" id="A0A7W9NN32"/>
<dbReference type="PANTHER" id="PTHR31299">
    <property type="entry name" value="ESTERASE, PUTATIVE (AFU_ORTHOLOGUE AFUA_1G05850)-RELATED"/>
    <property type="match status" value="1"/>
</dbReference>
<dbReference type="EMBL" id="JACHIR010000005">
    <property type="protein sequence ID" value="MBB5897998.1"/>
    <property type="molecule type" value="Genomic_DNA"/>
</dbReference>
<evidence type="ECO:0000313" key="2">
    <source>
        <dbReference type="Proteomes" id="UP000585638"/>
    </source>
</evidence>
<dbReference type="CDD" id="cd14728">
    <property type="entry name" value="Ere-like"/>
    <property type="match status" value="1"/>
</dbReference>
<protein>
    <submittedName>
        <fullName evidence="1">Erythromycin esterase</fullName>
        <ecNumber evidence="1">3.1.1.-</ecNumber>
    </submittedName>
</protein>
<dbReference type="GO" id="GO:0046677">
    <property type="term" value="P:response to antibiotic"/>
    <property type="evidence" value="ECO:0007669"/>
    <property type="project" value="InterPro"/>
</dbReference>
<dbReference type="Pfam" id="PF05139">
    <property type="entry name" value="Erythro_esteras"/>
    <property type="match status" value="1"/>
</dbReference>
<dbReference type="Gene3D" id="1.20.1440.30">
    <property type="entry name" value="Biosynthetic Protein domain"/>
    <property type="match status" value="1"/>
</dbReference>
<dbReference type="InterPro" id="IPR007815">
    <property type="entry name" value="Emycin_Estase"/>
</dbReference>
<dbReference type="Proteomes" id="UP000585638">
    <property type="component" value="Unassembled WGS sequence"/>
</dbReference>
<dbReference type="EC" id="3.1.1.-" evidence="1"/>
<dbReference type="Gene3D" id="3.40.1660.10">
    <property type="entry name" value="EreA-like (biosynthetic domain)"/>
    <property type="match status" value="1"/>
</dbReference>
<accession>A0A7W9NN32</accession>
<keyword evidence="1" id="KW-0378">Hydrolase</keyword>